<dbReference type="EMBL" id="LNXX01000042">
    <property type="protein sequence ID" value="KTC83674.1"/>
    <property type="molecule type" value="Genomic_DNA"/>
</dbReference>
<dbReference type="NCBIfam" id="NF002999">
    <property type="entry name" value="PRK03767.1"/>
    <property type="match status" value="1"/>
</dbReference>
<dbReference type="SUPFAM" id="SSF52218">
    <property type="entry name" value="Flavoproteins"/>
    <property type="match status" value="1"/>
</dbReference>
<evidence type="ECO:0000256" key="3">
    <source>
        <dbReference type="ARBA" id="ARBA00022643"/>
    </source>
</evidence>
<dbReference type="GO" id="GO:0016020">
    <property type="term" value="C:membrane"/>
    <property type="evidence" value="ECO:0007669"/>
    <property type="project" value="TreeGrafter"/>
</dbReference>
<evidence type="ECO:0000259" key="4">
    <source>
        <dbReference type="PROSITE" id="PS50902"/>
    </source>
</evidence>
<dbReference type="AlphaFoldDB" id="A0A378IH93"/>
<comment type="similarity">
    <text evidence="1">Belongs to the WrbA family.</text>
</comment>
<gene>
    <name evidence="6" type="primary">wrbA</name>
    <name evidence="5" type="ORF">Lcin_2361</name>
    <name evidence="6" type="ORF">NCTC12438_00964</name>
</gene>
<keyword evidence="2" id="KW-0285">Flavoprotein</keyword>
<dbReference type="InterPro" id="IPR005025">
    <property type="entry name" value="FMN_Rdtase-like_dom"/>
</dbReference>
<sequence length="201" mass="21410">MSDPYILVLYYSRSGSVAQLAQYIARGVAHVTGIEARLRTVPPVSATCEAVDKAIPDTGAPYATLDDLRYCHGLALGSPTRFGNMAAPLKYFLDNTSSLWLAGDLVGKPACVFSSSASMHGGQETTLLSMMLPLLHQGMILLGVPYSEPSLNDTMSGGTPYGVTHVSGVANDRPLSQDEINLAKHLGERLAKTALKLSEEK</sequence>
<keyword evidence="3" id="KW-0288">FMN</keyword>
<dbReference type="PROSITE" id="PS50902">
    <property type="entry name" value="FLAVODOXIN_LIKE"/>
    <property type="match status" value="1"/>
</dbReference>
<dbReference type="Proteomes" id="UP000054854">
    <property type="component" value="Unassembled WGS sequence"/>
</dbReference>
<dbReference type="Proteomes" id="UP000255316">
    <property type="component" value="Unassembled WGS sequence"/>
</dbReference>
<dbReference type="STRING" id="28085.Lcin_2361"/>
<dbReference type="OrthoDB" id="9801479at2"/>
<evidence type="ECO:0000313" key="6">
    <source>
        <dbReference type="EMBL" id="STX34366.1"/>
    </source>
</evidence>
<proteinExistence type="inferred from homology"/>
<dbReference type="InterPro" id="IPR029039">
    <property type="entry name" value="Flavoprotein-like_sf"/>
</dbReference>
<dbReference type="EMBL" id="UGNX01000001">
    <property type="protein sequence ID" value="STX34366.1"/>
    <property type="molecule type" value="Genomic_DNA"/>
</dbReference>
<evidence type="ECO:0000313" key="8">
    <source>
        <dbReference type="Proteomes" id="UP000255316"/>
    </source>
</evidence>
<protein>
    <submittedName>
        <fullName evidence="6">Flavoprotein WrbA (Trp repressor binding protein)</fullName>
    </submittedName>
</protein>
<keyword evidence="7" id="KW-1185">Reference proteome</keyword>
<reference evidence="5 7" key="1">
    <citation type="submission" date="2015-11" db="EMBL/GenBank/DDBJ databases">
        <title>Genomic analysis of 38 Legionella species identifies large and diverse effector repertoires.</title>
        <authorList>
            <person name="Burstein D."/>
            <person name="Amaro F."/>
            <person name="Zusman T."/>
            <person name="Lifshitz Z."/>
            <person name="Cohen O."/>
            <person name="Gilbert J.A."/>
            <person name="Pupko T."/>
            <person name="Shuman H.A."/>
            <person name="Segal G."/>
        </authorList>
    </citation>
    <scope>NUCLEOTIDE SEQUENCE [LARGE SCALE GENOMIC DNA]</scope>
    <source>
        <strain evidence="5 7">CDC#72-OH-14</strain>
    </source>
</reference>
<dbReference type="RefSeq" id="WP_058465496.1">
    <property type="nucleotide sequence ID" value="NZ_CAAAHQ010000016.1"/>
</dbReference>
<name>A0A378IH93_9GAMM</name>
<feature type="domain" description="Flavodoxin-like" evidence="4">
    <location>
        <begin position="6"/>
        <end position="191"/>
    </location>
</feature>
<dbReference type="PANTHER" id="PTHR30546">
    <property type="entry name" value="FLAVODOXIN-RELATED PROTEIN WRBA-RELATED"/>
    <property type="match status" value="1"/>
</dbReference>
<dbReference type="Pfam" id="PF03358">
    <property type="entry name" value="FMN_red"/>
    <property type="match status" value="1"/>
</dbReference>
<dbReference type="GO" id="GO:0003955">
    <property type="term" value="F:NAD(P)H dehydrogenase (quinone) activity"/>
    <property type="evidence" value="ECO:0007669"/>
    <property type="project" value="InterPro"/>
</dbReference>
<evidence type="ECO:0000256" key="1">
    <source>
        <dbReference type="ARBA" id="ARBA00006961"/>
    </source>
</evidence>
<organism evidence="6 8">
    <name type="scientific">Legionella cincinnatiensis</name>
    <dbReference type="NCBI Taxonomy" id="28085"/>
    <lineage>
        <taxon>Bacteria</taxon>
        <taxon>Pseudomonadati</taxon>
        <taxon>Pseudomonadota</taxon>
        <taxon>Gammaproteobacteria</taxon>
        <taxon>Legionellales</taxon>
        <taxon>Legionellaceae</taxon>
        <taxon>Legionella</taxon>
    </lineage>
</organism>
<accession>A0A378IH93</accession>
<evidence type="ECO:0000313" key="7">
    <source>
        <dbReference type="Proteomes" id="UP000054854"/>
    </source>
</evidence>
<dbReference type="GO" id="GO:0010181">
    <property type="term" value="F:FMN binding"/>
    <property type="evidence" value="ECO:0007669"/>
    <property type="project" value="InterPro"/>
</dbReference>
<evidence type="ECO:0000313" key="5">
    <source>
        <dbReference type="EMBL" id="KTC83674.1"/>
    </source>
</evidence>
<dbReference type="InterPro" id="IPR008254">
    <property type="entry name" value="Flavodoxin/NO_synth"/>
</dbReference>
<evidence type="ECO:0000256" key="2">
    <source>
        <dbReference type="ARBA" id="ARBA00022630"/>
    </source>
</evidence>
<dbReference type="FunFam" id="3.40.50.360:FF:000001">
    <property type="entry name" value="NAD(P)H dehydrogenase (Quinone) FQR1-like"/>
    <property type="match status" value="1"/>
</dbReference>
<dbReference type="Gene3D" id="3.40.50.360">
    <property type="match status" value="1"/>
</dbReference>
<dbReference type="NCBIfam" id="TIGR01755">
    <property type="entry name" value="flav_wrbA"/>
    <property type="match status" value="1"/>
</dbReference>
<dbReference type="InterPro" id="IPR010089">
    <property type="entry name" value="Flavoprotein_WrbA-like"/>
</dbReference>
<reference evidence="6 8" key="2">
    <citation type="submission" date="2018-06" db="EMBL/GenBank/DDBJ databases">
        <authorList>
            <consortium name="Pathogen Informatics"/>
            <person name="Doyle S."/>
        </authorList>
    </citation>
    <scope>NUCLEOTIDE SEQUENCE [LARGE SCALE GENOMIC DNA]</scope>
    <source>
        <strain evidence="6 8">NCTC12438</strain>
    </source>
</reference>
<dbReference type="PANTHER" id="PTHR30546:SF23">
    <property type="entry name" value="FLAVOPROTEIN-LIKE PROTEIN YCP4-RELATED"/>
    <property type="match status" value="1"/>
</dbReference>